<sequence length="878" mass="95243">MSGRRSNVVEKVKATEAVDMSEEIEIENECEMLDGQETIEPVEHMITETENESVEISENGQVVEEKKVVSVSGSGRRRRRKQAVKSGNTEPVMNENILENEKPGEDDQEACFKIDKVYSVAGESDDLESYDKVQVDEKSVTIDTVQDEDITIQTVEEVIPNDHEEEAIVKVTTKKPEVKEESKEATDESKTKEEKQIQPRTLRATLAKVPPTLAAGGGVGSVRMLGGGVRGTNMPLIVSMGAGNPAIPLLPAGLPPGRYVILPGSSTTTTKTSTVTTMSSSMTPRLATSVATSGTQGLVAAQKTLAATPLAPPTTPPATVGEKIYTRERGRRKSYTAGEKLAMIRAVEGGQRKSAVADRFGVAPSTLASILAQKHKIRSEQDNLTRRRVRRYQLKDDAASRARVAGVHSSTSSMRLSPSTDHPFTHFLAPLSAPTPAVLDTQPEDIVAVPDLMERLASGGSGSDACKQESATDAEEDSREEETSFLEPESVLESTLLQEQPASKGKGFQQAANTSQPDADEPLSQDGQQRTSPTAGTSGLVGPYLLKKEAHCSTVLDQLMRDETFTDVTLTAEGQSLRAHRIVLCLASPYFRQVLSRELTVQSVVVLRDIKFSELRNIIHFIYTGEATVDASELESFMRTAEMLEIASLCEGQKSTSSRGPLSQNSYSSGFTIGDFERLVGTKRTKKEASPTPSKVRRLSGEGHSSRSSSTEPTATINPLSLIKEEPDCDNLFNDKSAKGINENTDALIEETQESERTRRDSGESVGGFAAIAGVQKSSSTDERTEDFSSIADSSPVPPVDDSAGQNIAQSLPDTTAVPGRCPYCPHLVQKFEGVAMMRHLLVSHPCKPAFPCDTCWRVFVKRAYFKSHQQKCQQSLC</sequence>
<dbReference type="SMART" id="SM00225">
    <property type="entry name" value="BTB"/>
    <property type="match status" value="1"/>
</dbReference>
<evidence type="ECO:0000256" key="4">
    <source>
        <dbReference type="SAM" id="MobiDB-lite"/>
    </source>
</evidence>
<gene>
    <name evidence="7" type="ORF">O3P69_007937</name>
</gene>
<dbReference type="PROSITE" id="PS50097">
    <property type="entry name" value="BTB"/>
    <property type="match status" value="1"/>
</dbReference>
<accession>A0AAW0SZ12</accession>
<dbReference type="PANTHER" id="PTHR23110">
    <property type="entry name" value="BTB DOMAIN TRANSCRIPTION FACTOR"/>
    <property type="match status" value="1"/>
</dbReference>
<feature type="compositionally biased region" description="Polar residues" evidence="4">
    <location>
        <begin position="492"/>
        <end position="501"/>
    </location>
</feature>
<name>A0AAW0SZ12_SCYPA</name>
<evidence type="ECO:0000256" key="3">
    <source>
        <dbReference type="PROSITE-ProRule" id="PRU00320"/>
    </source>
</evidence>
<dbReference type="SUPFAM" id="SSF54695">
    <property type="entry name" value="POZ domain"/>
    <property type="match status" value="1"/>
</dbReference>
<dbReference type="AlphaFoldDB" id="A0AAW0SZ12"/>
<proteinExistence type="predicted"/>
<feature type="compositionally biased region" description="Acidic residues" evidence="4">
    <location>
        <begin position="472"/>
        <end position="484"/>
    </location>
</feature>
<dbReference type="Pfam" id="PF00651">
    <property type="entry name" value="BTB"/>
    <property type="match status" value="1"/>
</dbReference>
<feature type="compositionally biased region" description="Basic and acidic residues" evidence="4">
    <location>
        <begin position="173"/>
        <end position="197"/>
    </location>
</feature>
<keyword evidence="8" id="KW-1185">Reference proteome</keyword>
<feature type="region of interest" description="Disordered" evidence="4">
    <location>
        <begin position="736"/>
        <end position="812"/>
    </location>
</feature>
<feature type="DNA-binding region" description="H-T-H motif" evidence="3">
    <location>
        <begin position="353"/>
        <end position="373"/>
    </location>
</feature>
<feature type="region of interest" description="Disordered" evidence="4">
    <location>
        <begin position="456"/>
        <end position="540"/>
    </location>
</feature>
<evidence type="ECO:0000256" key="2">
    <source>
        <dbReference type="ARBA" id="ARBA00023242"/>
    </source>
</evidence>
<feature type="region of interest" description="Disordered" evidence="4">
    <location>
        <begin position="682"/>
        <end position="723"/>
    </location>
</feature>
<feature type="compositionally biased region" description="Polar residues" evidence="4">
    <location>
        <begin position="525"/>
        <end position="537"/>
    </location>
</feature>
<dbReference type="EMBL" id="JARAKH010000041">
    <property type="protein sequence ID" value="KAK8380660.1"/>
    <property type="molecule type" value="Genomic_DNA"/>
</dbReference>
<evidence type="ECO:0008006" key="9">
    <source>
        <dbReference type="Google" id="ProtNLM"/>
    </source>
</evidence>
<evidence type="ECO:0000259" key="5">
    <source>
        <dbReference type="PROSITE" id="PS50097"/>
    </source>
</evidence>
<keyword evidence="2 3" id="KW-0539">Nucleus</keyword>
<comment type="subcellular location">
    <subcellularLocation>
        <location evidence="1 3">Nucleus</location>
    </subcellularLocation>
</comment>
<feature type="region of interest" description="Disordered" evidence="4">
    <location>
        <begin position="397"/>
        <end position="418"/>
    </location>
</feature>
<dbReference type="CDD" id="cd18315">
    <property type="entry name" value="BTB_POZ_BAB-like"/>
    <property type="match status" value="1"/>
</dbReference>
<dbReference type="InterPro" id="IPR011333">
    <property type="entry name" value="SKP1/BTB/POZ_sf"/>
</dbReference>
<feature type="compositionally biased region" description="Basic and acidic residues" evidence="4">
    <location>
        <begin position="754"/>
        <end position="763"/>
    </location>
</feature>
<dbReference type="PROSITE" id="PS50960">
    <property type="entry name" value="HTH_PSQ"/>
    <property type="match status" value="1"/>
</dbReference>
<feature type="region of interest" description="Disordered" evidence="4">
    <location>
        <begin position="173"/>
        <end position="198"/>
    </location>
</feature>
<feature type="compositionally biased region" description="Low complexity" evidence="4">
    <location>
        <begin position="409"/>
        <end position="418"/>
    </location>
</feature>
<feature type="region of interest" description="Disordered" evidence="4">
    <location>
        <begin position="67"/>
        <end position="107"/>
    </location>
</feature>
<evidence type="ECO:0000256" key="1">
    <source>
        <dbReference type="ARBA" id="ARBA00004123"/>
    </source>
</evidence>
<evidence type="ECO:0000313" key="8">
    <source>
        <dbReference type="Proteomes" id="UP001487740"/>
    </source>
</evidence>
<dbReference type="InterPro" id="IPR051095">
    <property type="entry name" value="Dros_DevTransReg"/>
</dbReference>
<dbReference type="InterPro" id="IPR009057">
    <property type="entry name" value="Homeodomain-like_sf"/>
</dbReference>
<dbReference type="Gene3D" id="3.30.710.10">
    <property type="entry name" value="Potassium Channel Kv1.1, Chain A"/>
    <property type="match status" value="1"/>
</dbReference>
<comment type="caution">
    <text evidence="7">The sequence shown here is derived from an EMBL/GenBank/DDBJ whole genome shotgun (WGS) entry which is preliminary data.</text>
</comment>
<dbReference type="SUPFAM" id="SSF46689">
    <property type="entry name" value="Homeodomain-like"/>
    <property type="match status" value="1"/>
</dbReference>
<dbReference type="Gene3D" id="1.10.10.60">
    <property type="entry name" value="Homeodomain-like"/>
    <property type="match status" value="1"/>
</dbReference>
<organism evidence="7 8">
    <name type="scientific">Scylla paramamosain</name>
    <name type="common">Mud crab</name>
    <dbReference type="NCBI Taxonomy" id="85552"/>
    <lineage>
        <taxon>Eukaryota</taxon>
        <taxon>Metazoa</taxon>
        <taxon>Ecdysozoa</taxon>
        <taxon>Arthropoda</taxon>
        <taxon>Crustacea</taxon>
        <taxon>Multicrustacea</taxon>
        <taxon>Malacostraca</taxon>
        <taxon>Eumalacostraca</taxon>
        <taxon>Eucarida</taxon>
        <taxon>Decapoda</taxon>
        <taxon>Pleocyemata</taxon>
        <taxon>Brachyura</taxon>
        <taxon>Eubrachyura</taxon>
        <taxon>Portunoidea</taxon>
        <taxon>Portunidae</taxon>
        <taxon>Portuninae</taxon>
        <taxon>Scylla</taxon>
    </lineage>
</organism>
<dbReference type="GO" id="GO:0005634">
    <property type="term" value="C:nucleus"/>
    <property type="evidence" value="ECO:0007669"/>
    <property type="project" value="UniProtKB-SubCell"/>
</dbReference>
<dbReference type="GO" id="GO:0003677">
    <property type="term" value="F:DNA binding"/>
    <property type="evidence" value="ECO:0007669"/>
    <property type="project" value="UniProtKB-UniRule"/>
</dbReference>
<dbReference type="PANTHER" id="PTHR23110:SF109">
    <property type="entry name" value="FI07618P-RELATED"/>
    <property type="match status" value="1"/>
</dbReference>
<dbReference type="Pfam" id="PF04218">
    <property type="entry name" value="CENP-B_N"/>
    <property type="match status" value="1"/>
</dbReference>
<dbReference type="InterPro" id="IPR000210">
    <property type="entry name" value="BTB/POZ_dom"/>
</dbReference>
<reference evidence="7 8" key="1">
    <citation type="submission" date="2023-03" db="EMBL/GenBank/DDBJ databases">
        <title>High-quality genome of Scylla paramamosain provides insights in environmental adaptation.</title>
        <authorList>
            <person name="Zhang L."/>
        </authorList>
    </citation>
    <scope>NUCLEOTIDE SEQUENCE [LARGE SCALE GENOMIC DNA]</scope>
    <source>
        <strain evidence="7">LZ_2023a</strain>
        <tissue evidence="7">Muscle</tissue>
    </source>
</reference>
<dbReference type="Proteomes" id="UP001487740">
    <property type="component" value="Unassembled WGS sequence"/>
</dbReference>
<dbReference type="InterPro" id="IPR007889">
    <property type="entry name" value="HTH_Psq"/>
</dbReference>
<feature type="domain" description="BTB" evidence="5">
    <location>
        <begin position="566"/>
        <end position="631"/>
    </location>
</feature>
<dbReference type="GO" id="GO:0006357">
    <property type="term" value="P:regulation of transcription by RNA polymerase II"/>
    <property type="evidence" value="ECO:0007669"/>
    <property type="project" value="TreeGrafter"/>
</dbReference>
<protein>
    <recommendedName>
        <fullName evidence="9">BTB domain-containing protein</fullName>
    </recommendedName>
</protein>
<feature type="domain" description="HTH psq-type" evidence="6">
    <location>
        <begin position="326"/>
        <end position="377"/>
    </location>
</feature>
<evidence type="ECO:0000313" key="7">
    <source>
        <dbReference type="EMBL" id="KAK8380660.1"/>
    </source>
</evidence>
<evidence type="ECO:0000259" key="6">
    <source>
        <dbReference type="PROSITE" id="PS50960"/>
    </source>
</evidence>
<keyword evidence="3" id="KW-0238">DNA-binding</keyword>